<dbReference type="SMART" id="SM00980">
    <property type="entry name" value="THAP"/>
    <property type="match status" value="1"/>
</dbReference>
<gene>
    <name evidence="7" type="ORF">KUF71_023916</name>
</gene>
<proteinExistence type="predicted"/>
<accession>A0AAE1H420</accession>
<comment type="caution">
    <text evidence="7">The sequence shown here is derived from an EMBL/GenBank/DDBJ whole genome shotgun (WGS) entry which is preliminary data.</text>
</comment>
<dbReference type="GO" id="GO:0043565">
    <property type="term" value="F:sequence-specific DNA binding"/>
    <property type="evidence" value="ECO:0007669"/>
    <property type="project" value="InterPro"/>
</dbReference>
<dbReference type="AlphaFoldDB" id="A0AAE1H420"/>
<evidence type="ECO:0000259" key="6">
    <source>
        <dbReference type="PROSITE" id="PS50950"/>
    </source>
</evidence>
<reference evidence="7" key="2">
    <citation type="journal article" date="2023" name="BMC Genomics">
        <title>Pest status, molecular evolution, and epigenetic factors derived from the genome assembly of Frankliniella fusca, a thysanopteran phytovirus vector.</title>
        <authorList>
            <person name="Catto M.A."/>
            <person name="Labadie P.E."/>
            <person name="Jacobson A.L."/>
            <person name="Kennedy G.G."/>
            <person name="Srinivasan R."/>
            <person name="Hunt B.G."/>
        </authorList>
    </citation>
    <scope>NUCLEOTIDE SEQUENCE</scope>
    <source>
        <strain evidence="7">PL_HMW_Pooled</strain>
    </source>
</reference>
<dbReference type="PROSITE" id="PS50950">
    <property type="entry name" value="ZF_THAP"/>
    <property type="match status" value="1"/>
</dbReference>
<name>A0AAE1H420_9NEOP</name>
<evidence type="ECO:0000256" key="3">
    <source>
        <dbReference type="ARBA" id="ARBA00022833"/>
    </source>
</evidence>
<dbReference type="GO" id="GO:0008270">
    <property type="term" value="F:zinc ion binding"/>
    <property type="evidence" value="ECO:0007669"/>
    <property type="project" value="UniProtKB-KW"/>
</dbReference>
<dbReference type="PANTHER" id="PTHR46600">
    <property type="entry name" value="THAP DOMAIN-CONTAINING"/>
    <property type="match status" value="1"/>
</dbReference>
<reference evidence="7" key="1">
    <citation type="submission" date="2021-07" db="EMBL/GenBank/DDBJ databases">
        <authorList>
            <person name="Catto M.A."/>
            <person name="Jacobson A."/>
            <person name="Kennedy G."/>
            <person name="Labadie P."/>
            <person name="Hunt B.G."/>
            <person name="Srinivasan R."/>
        </authorList>
    </citation>
    <scope>NUCLEOTIDE SEQUENCE</scope>
    <source>
        <strain evidence="7">PL_HMW_Pooled</strain>
        <tissue evidence="7">Head</tissue>
    </source>
</reference>
<evidence type="ECO:0000256" key="1">
    <source>
        <dbReference type="ARBA" id="ARBA00022723"/>
    </source>
</evidence>
<protein>
    <submittedName>
        <fullName evidence="7">THAP domain-containing protein 1 B</fullName>
    </submittedName>
</protein>
<evidence type="ECO:0000256" key="4">
    <source>
        <dbReference type="ARBA" id="ARBA00023125"/>
    </source>
</evidence>
<dbReference type="Pfam" id="PF21787">
    <property type="entry name" value="TNP-like_RNaseH_N"/>
    <property type="match status" value="1"/>
</dbReference>
<dbReference type="Proteomes" id="UP001219518">
    <property type="component" value="Unassembled WGS sequence"/>
</dbReference>
<evidence type="ECO:0000313" key="7">
    <source>
        <dbReference type="EMBL" id="KAK3914515.1"/>
    </source>
</evidence>
<evidence type="ECO:0000313" key="8">
    <source>
        <dbReference type="Proteomes" id="UP001219518"/>
    </source>
</evidence>
<keyword evidence="8" id="KW-1185">Reference proteome</keyword>
<dbReference type="Gene3D" id="6.20.210.20">
    <property type="entry name" value="THAP domain"/>
    <property type="match status" value="1"/>
</dbReference>
<organism evidence="7 8">
    <name type="scientific">Frankliniella fusca</name>
    <dbReference type="NCBI Taxonomy" id="407009"/>
    <lineage>
        <taxon>Eukaryota</taxon>
        <taxon>Metazoa</taxon>
        <taxon>Ecdysozoa</taxon>
        <taxon>Arthropoda</taxon>
        <taxon>Hexapoda</taxon>
        <taxon>Insecta</taxon>
        <taxon>Pterygota</taxon>
        <taxon>Neoptera</taxon>
        <taxon>Paraneoptera</taxon>
        <taxon>Thysanoptera</taxon>
        <taxon>Terebrantia</taxon>
        <taxon>Thripoidea</taxon>
        <taxon>Thripidae</taxon>
        <taxon>Frankliniella</taxon>
    </lineage>
</organism>
<evidence type="ECO:0000256" key="5">
    <source>
        <dbReference type="PROSITE-ProRule" id="PRU00309"/>
    </source>
</evidence>
<dbReference type="PANTHER" id="PTHR46600:SF11">
    <property type="entry name" value="THAP DOMAIN-CONTAINING PROTEIN 10"/>
    <property type="match status" value="1"/>
</dbReference>
<keyword evidence="1" id="KW-0479">Metal-binding</keyword>
<feature type="domain" description="THAP-type" evidence="6">
    <location>
        <begin position="6"/>
        <end position="87"/>
    </location>
</feature>
<dbReference type="EMBL" id="JAHWGI010000382">
    <property type="protein sequence ID" value="KAK3914515.1"/>
    <property type="molecule type" value="Genomic_DNA"/>
</dbReference>
<keyword evidence="2 5" id="KW-0863">Zinc-finger</keyword>
<dbReference type="SUPFAM" id="SSF57716">
    <property type="entry name" value="Glucocorticoid receptor-like (DNA-binding domain)"/>
    <property type="match status" value="1"/>
</dbReference>
<keyword evidence="3" id="KW-0862">Zinc</keyword>
<dbReference type="Pfam" id="PF05485">
    <property type="entry name" value="THAP"/>
    <property type="match status" value="1"/>
</dbReference>
<evidence type="ECO:0000256" key="2">
    <source>
        <dbReference type="ARBA" id="ARBA00022771"/>
    </source>
</evidence>
<dbReference type="InterPro" id="IPR038441">
    <property type="entry name" value="THAP_Znf_sf"/>
</dbReference>
<dbReference type="InterPro" id="IPR026516">
    <property type="entry name" value="THAP1/10"/>
</dbReference>
<sequence>MYKRRMGGPSGNKCSALNCKGSHSKQMSLFSFPKDPVLLQKWLQNLGRSSWKPPQSARVCELHFTSGQIVRSSGRPLLRPDVVPDKISTIVCQCKPWNVTLAIQDHLYCKQANVNCKLHGHLVIPTGPSEVQQMFDETCMLMKELDHLKKAVQAKEQQVKNKENSQHKGNKKHFTVEAIRTGLQLSMACGPSGYQKVLQVLQDSPGAPKFPSPRTLQVAVEHIKFAPGILYEILDPLGKKFQGFQDSRDRDINKVFDELVQKRQIDIDNNLKRPVGFATLPGQEGKFAEKGEIYIFRGIRQRLKQIVAYHLNTPQVDSKAKKQVILELLQKANEIGANVIALVCDMGNRGILSELGFSTKKDSLKWPGTPLWCVPDPVHLFKSLKECLCTNKTITLPQRIVEEFGLPS</sequence>
<dbReference type="InterPro" id="IPR006612">
    <property type="entry name" value="THAP_Znf"/>
</dbReference>
<dbReference type="SMART" id="SM00692">
    <property type="entry name" value="DM3"/>
    <property type="match status" value="1"/>
</dbReference>
<keyword evidence="4 5" id="KW-0238">DNA-binding</keyword>
<dbReference type="InterPro" id="IPR048365">
    <property type="entry name" value="TNP-like_RNaseH_N"/>
</dbReference>